<accession>A0A7W9SLJ7</accession>
<evidence type="ECO:0000256" key="1">
    <source>
        <dbReference type="SAM" id="Phobius"/>
    </source>
</evidence>
<organism evidence="3 4">
    <name type="scientific">Armatimonas rosea</name>
    <dbReference type="NCBI Taxonomy" id="685828"/>
    <lineage>
        <taxon>Bacteria</taxon>
        <taxon>Bacillati</taxon>
        <taxon>Armatimonadota</taxon>
        <taxon>Armatimonadia</taxon>
        <taxon>Armatimonadales</taxon>
        <taxon>Armatimonadaceae</taxon>
        <taxon>Armatimonas</taxon>
    </lineage>
</organism>
<reference evidence="3 4" key="1">
    <citation type="submission" date="2020-08" db="EMBL/GenBank/DDBJ databases">
        <title>Genomic Encyclopedia of Type Strains, Phase IV (KMG-IV): sequencing the most valuable type-strain genomes for metagenomic binning, comparative biology and taxonomic classification.</title>
        <authorList>
            <person name="Goeker M."/>
        </authorList>
    </citation>
    <scope>NUCLEOTIDE SEQUENCE [LARGE SCALE GENOMIC DNA]</scope>
    <source>
        <strain evidence="3 4">DSM 23562</strain>
    </source>
</reference>
<dbReference type="Pfam" id="PF22497">
    <property type="entry name" value="DUF6989"/>
    <property type="match status" value="1"/>
</dbReference>
<sequence length="190" mass="21052">MFVLYTIKARQKALACLLFSAAVFGLVELLADFLCVRSTRTLDYSVARSPLLWESPWWMPLSWAIVALQVGVLGNRATERFGLVRGALLTGLLGALLIPFYEEMAWGAHWWRYQNCWMLGHTPVYIIVAEFVIGAGLALWGHFTLRTESYRRAALLGALAGLVTVLGGLVGWGLVEFLGRGARPVWPLAS</sequence>
<feature type="transmembrane region" description="Helical" evidence="1">
    <location>
        <begin position="81"/>
        <end position="101"/>
    </location>
</feature>
<dbReference type="InterPro" id="IPR054258">
    <property type="entry name" value="DUF6989"/>
</dbReference>
<feature type="domain" description="DUF6989" evidence="2">
    <location>
        <begin position="29"/>
        <end position="174"/>
    </location>
</feature>
<feature type="transmembrane region" description="Helical" evidence="1">
    <location>
        <begin position="55"/>
        <end position="74"/>
    </location>
</feature>
<dbReference type="EMBL" id="JACHGW010000001">
    <property type="protein sequence ID" value="MBB6048384.1"/>
    <property type="molecule type" value="Genomic_DNA"/>
</dbReference>
<comment type="caution">
    <text evidence="3">The sequence shown here is derived from an EMBL/GenBank/DDBJ whole genome shotgun (WGS) entry which is preliminary data.</text>
</comment>
<keyword evidence="1" id="KW-0812">Transmembrane</keyword>
<evidence type="ECO:0000259" key="2">
    <source>
        <dbReference type="Pfam" id="PF22497"/>
    </source>
</evidence>
<keyword evidence="1" id="KW-1133">Transmembrane helix</keyword>
<dbReference type="AlphaFoldDB" id="A0A7W9SLJ7"/>
<gene>
    <name evidence="3" type="ORF">HNQ39_000146</name>
</gene>
<feature type="transmembrane region" description="Helical" evidence="1">
    <location>
        <begin position="153"/>
        <end position="175"/>
    </location>
</feature>
<name>A0A7W9SLJ7_ARMRO</name>
<evidence type="ECO:0000313" key="3">
    <source>
        <dbReference type="EMBL" id="MBB6048384.1"/>
    </source>
</evidence>
<feature type="transmembrane region" description="Helical" evidence="1">
    <location>
        <begin position="121"/>
        <end position="141"/>
    </location>
</feature>
<keyword evidence="4" id="KW-1185">Reference proteome</keyword>
<dbReference type="RefSeq" id="WP_184191921.1">
    <property type="nucleotide sequence ID" value="NZ_JACHGW010000001.1"/>
</dbReference>
<dbReference type="Proteomes" id="UP000520814">
    <property type="component" value="Unassembled WGS sequence"/>
</dbReference>
<evidence type="ECO:0000313" key="4">
    <source>
        <dbReference type="Proteomes" id="UP000520814"/>
    </source>
</evidence>
<proteinExistence type="predicted"/>
<keyword evidence="1" id="KW-0472">Membrane</keyword>
<protein>
    <recommendedName>
        <fullName evidence="2">DUF6989 domain-containing protein</fullName>
    </recommendedName>
</protein>